<dbReference type="SUPFAM" id="SSF56672">
    <property type="entry name" value="DNA/RNA polymerases"/>
    <property type="match status" value="1"/>
</dbReference>
<dbReference type="Gene3D" id="3.30.70.270">
    <property type="match status" value="1"/>
</dbReference>
<feature type="compositionally biased region" description="Polar residues" evidence="2">
    <location>
        <begin position="299"/>
        <end position="314"/>
    </location>
</feature>
<evidence type="ECO:0000313" key="4">
    <source>
        <dbReference type="EMBL" id="KAA6374798.1"/>
    </source>
</evidence>
<feature type="compositionally biased region" description="Low complexity" evidence="2">
    <location>
        <begin position="428"/>
        <end position="440"/>
    </location>
</feature>
<comment type="caution">
    <text evidence="4">The sequence shown here is derived from an EMBL/GenBank/DDBJ whole genome shotgun (WGS) entry which is preliminary data.</text>
</comment>
<evidence type="ECO:0000313" key="5">
    <source>
        <dbReference type="Proteomes" id="UP000324800"/>
    </source>
</evidence>
<name>A0A5J4UWI2_9EUKA</name>
<dbReference type="Pfam" id="PF00078">
    <property type="entry name" value="RVT_1"/>
    <property type="match status" value="1"/>
</dbReference>
<feature type="region of interest" description="Disordered" evidence="2">
    <location>
        <begin position="278"/>
        <end position="314"/>
    </location>
</feature>
<dbReference type="InterPro" id="IPR000477">
    <property type="entry name" value="RT_dom"/>
</dbReference>
<feature type="compositionally biased region" description="Low complexity" evidence="2">
    <location>
        <begin position="283"/>
        <end position="296"/>
    </location>
</feature>
<dbReference type="AlphaFoldDB" id="A0A5J4UWI2"/>
<dbReference type="InterPro" id="IPR052055">
    <property type="entry name" value="Hepadnavirus_pol/RT"/>
</dbReference>
<dbReference type="Proteomes" id="UP000324800">
    <property type="component" value="Unassembled WGS sequence"/>
</dbReference>
<dbReference type="PROSITE" id="PS50878">
    <property type="entry name" value="RT_POL"/>
    <property type="match status" value="1"/>
</dbReference>
<feature type="domain" description="Reverse transcriptase" evidence="3">
    <location>
        <begin position="557"/>
        <end position="741"/>
    </location>
</feature>
<gene>
    <name evidence="4" type="ORF">EZS28_029674</name>
</gene>
<dbReference type="PANTHER" id="PTHR33050:SF7">
    <property type="entry name" value="RIBONUCLEASE H"/>
    <property type="match status" value="1"/>
</dbReference>
<proteinExistence type="predicted"/>
<dbReference type="InterPro" id="IPR043128">
    <property type="entry name" value="Rev_trsase/Diguanyl_cyclase"/>
</dbReference>
<dbReference type="PANTHER" id="PTHR33050">
    <property type="entry name" value="REVERSE TRANSCRIPTASE DOMAIN-CONTAINING PROTEIN"/>
    <property type="match status" value="1"/>
</dbReference>
<dbReference type="EMBL" id="SNRW01011712">
    <property type="protein sequence ID" value="KAA6374798.1"/>
    <property type="molecule type" value="Genomic_DNA"/>
</dbReference>
<feature type="region of interest" description="Disordered" evidence="2">
    <location>
        <begin position="413"/>
        <end position="499"/>
    </location>
</feature>
<accession>A0A5J4UWI2</accession>
<evidence type="ECO:0000256" key="1">
    <source>
        <dbReference type="SAM" id="Coils"/>
    </source>
</evidence>
<evidence type="ECO:0000259" key="3">
    <source>
        <dbReference type="PROSITE" id="PS50878"/>
    </source>
</evidence>
<keyword evidence="1" id="KW-0175">Coiled coil</keyword>
<protein>
    <recommendedName>
        <fullName evidence="3">Reverse transcriptase domain-containing protein</fullName>
    </recommendedName>
</protein>
<evidence type="ECO:0000256" key="2">
    <source>
        <dbReference type="SAM" id="MobiDB-lite"/>
    </source>
</evidence>
<dbReference type="InterPro" id="IPR043502">
    <property type="entry name" value="DNA/RNA_pol_sf"/>
</dbReference>
<feature type="coiled-coil region" evidence="1">
    <location>
        <begin position="364"/>
        <end position="391"/>
    </location>
</feature>
<reference evidence="4 5" key="1">
    <citation type="submission" date="2019-03" db="EMBL/GenBank/DDBJ databases">
        <title>Single cell metagenomics reveals metabolic interactions within the superorganism composed of flagellate Streblomastix strix and complex community of Bacteroidetes bacteria on its surface.</title>
        <authorList>
            <person name="Treitli S.C."/>
            <person name="Kolisko M."/>
            <person name="Husnik F."/>
            <person name="Keeling P."/>
            <person name="Hampl V."/>
        </authorList>
    </citation>
    <scope>NUCLEOTIDE SEQUENCE [LARGE SCALE GENOMIC DNA]</scope>
    <source>
        <strain evidence="4">ST1C</strain>
    </source>
</reference>
<sequence length="795" mass="92182">MEKDPKSPRQKETLAILRTISHGYPRGHKQKQIERKLPKLHQIAGLMDVIQRYHILMKPIIEEEKKKPKIMLPGLYREYPNKDDSAFFYPPNNYRPTPILRLKDLNLSKEQLKQFDEDARDSAGSYIPGLININDGIAGFINMQHQTYQSIPEAVIGLFVFAAEQIIEQETESKDQEQLTYELKRIVAYEIDENEEEDQSENEIQSKYFTKGNDGLSKNDSGTQLQATVNGEANPEINIAKISANTQPHNVNGSEGLKGNGCGMHLQEATNENRYPNHQAIDNTGNENNNEQVNENRTGDNNKTTQDPTMNANMNKKLNSKTMQILNLKRKDSFTQPIQNKNQQIQIFHNQKASYSQSLYLTNQTKLKEKLQYLNRRYNKLTNTKLEAEQACKNPYPISPKGVPKLEPISTLLTTSHPSRSGEKRQMQLQLLQTSPQSTPKATKPVQDPRNRNKDSTQTTKQKQSPIPRLTSRISWTEDEREEERREGRDLENCETDKENREILDGNGDFIQQRFNLQRKDNQRINKLQRWLWIMKFRGTKEEAQEYKIIIEEQLKENILIPIGKGQIKWYNPTFMIKKANGKLRKILNVKASNEQVADFHFKMHDLNEVKQTIRLGDSGTSLDHSSAVRRLIVQKESQPYLAIEFQNYYYTYRVMLFGTKHSPIYFATAMELIIREIRMKTEIRIINSVDDILLLLQNKKYLKNKTYQVIDTLKYFGFTMNTEKSETEPNQTVIFLGCEWNLANATVTTKSKMDKDRNRDSSKINSEANMKTKLPKTVILRSFTLREHNGPSES</sequence>
<dbReference type="Gene3D" id="3.10.10.10">
    <property type="entry name" value="HIV Type 1 Reverse Transcriptase, subunit A, domain 1"/>
    <property type="match status" value="1"/>
</dbReference>
<feature type="compositionally biased region" description="Basic and acidic residues" evidence="2">
    <location>
        <begin position="483"/>
        <end position="499"/>
    </location>
</feature>
<feature type="compositionally biased region" description="Polar residues" evidence="2">
    <location>
        <begin position="456"/>
        <end position="465"/>
    </location>
</feature>
<feature type="non-terminal residue" evidence="4">
    <location>
        <position position="795"/>
    </location>
</feature>
<organism evidence="4 5">
    <name type="scientific">Streblomastix strix</name>
    <dbReference type="NCBI Taxonomy" id="222440"/>
    <lineage>
        <taxon>Eukaryota</taxon>
        <taxon>Metamonada</taxon>
        <taxon>Preaxostyla</taxon>
        <taxon>Oxymonadida</taxon>
        <taxon>Streblomastigidae</taxon>
        <taxon>Streblomastix</taxon>
    </lineage>
</organism>